<dbReference type="EC" id="2.4.1.17" evidence="11"/>
<dbReference type="InterPro" id="IPR050271">
    <property type="entry name" value="UDP-glycosyltransferase"/>
</dbReference>
<dbReference type="Pfam" id="PF00201">
    <property type="entry name" value="UDPGT"/>
    <property type="match status" value="1"/>
</dbReference>
<dbReference type="SUPFAM" id="SSF53756">
    <property type="entry name" value="UDP-Glycosyltransferase/glycogen phosphorylase"/>
    <property type="match status" value="1"/>
</dbReference>
<evidence type="ECO:0000256" key="2">
    <source>
        <dbReference type="ARBA" id="ARBA00009995"/>
    </source>
</evidence>
<evidence type="ECO:0000256" key="5">
    <source>
        <dbReference type="ARBA" id="ARBA00022692"/>
    </source>
</evidence>
<dbReference type="GO" id="GO:0015020">
    <property type="term" value="F:glucuronosyltransferase activity"/>
    <property type="evidence" value="ECO:0007669"/>
    <property type="project" value="UniProtKB-EC"/>
</dbReference>
<keyword evidence="5" id="KW-0812">Transmembrane</keyword>
<keyword evidence="7" id="KW-1133">Transmembrane helix</keyword>
<evidence type="ECO:0000313" key="13">
    <source>
        <dbReference type="Proteomes" id="UP000271162"/>
    </source>
</evidence>
<reference evidence="14" key="1">
    <citation type="submission" date="2016-04" db="UniProtKB">
        <authorList>
            <consortium name="WormBaseParasite"/>
        </authorList>
    </citation>
    <scope>IDENTIFICATION</scope>
</reference>
<dbReference type="Proteomes" id="UP000271162">
    <property type="component" value="Unassembled WGS sequence"/>
</dbReference>
<evidence type="ECO:0000256" key="1">
    <source>
        <dbReference type="ARBA" id="ARBA00004167"/>
    </source>
</evidence>
<dbReference type="EMBL" id="UYSL01020784">
    <property type="protein sequence ID" value="VDL76113.1"/>
    <property type="molecule type" value="Genomic_DNA"/>
</dbReference>
<dbReference type="CDD" id="cd03784">
    <property type="entry name" value="GT1_Gtf-like"/>
    <property type="match status" value="1"/>
</dbReference>
<reference evidence="12 13" key="2">
    <citation type="submission" date="2018-11" db="EMBL/GenBank/DDBJ databases">
        <authorList>
            <consortium name="Pathogen Informatics"/>
        </authorList>
    </citation>
    <scope>NUCLEOTIDE SEQUENCE [LARGE SCALE GENOMIC DNA]</scope>
</reference>
<sequence>MATQGDRMNFINRVMNVIDVLIGKRFFTKTFEVEIEALRSKFGPQFKDPHELLAESSYVFTNSNPYLDYPRPMLHKTVPIGGIAVSLDPKKNVLSKEWDSILNERNTTVFVSFGSMAKSVNMPEQYKNSLLSVFESMPDTTFIWKYEEEGSNITAHLKNVHLSTWVPQNALLADPRLTVFITHGGLGSTTELAHTGKPAILIPIFADQPRNAQMLAKHGGGIVLTKYDLETPQKLRESLKSIFEDASYTHNAKRLSEMLLGQPVSAKDLVIRHCEFAAK</sequence>
<dbReference type="OMA" id="FRILRCI"/>
<evidence type="ECO:0000256" key="4">
    <source>
        <dbReference type="ARBA" id="ARBA00022679"/>
    </source>
</evidence>
<dbReference type="FunFam" id="3.40.50.2000:FF:000038">
    <property type="entry name" value="UDP-GlucuronosylTransferase"/>
    <property type="match status" value="1"/>
</dbReference>
<comment type="catalytic activity">
    <reaction evidence="9 11">
        <text>glucuronate acceptor + UDP-alpha-D-glucuronate = acceptor beta-D-glucuronoside + UDP + H(+)</text>
        <dbReference type="Rhea" id="RHEA:21032"/>
        <dbReference type="ChEBI" id="CHEBI:15378"/>
        <dbReference type="ChEBI" id="CHEBI:58052"/>
        <dbReference type="ChEBI" id="CHEBI:58223"/>
        <dbReference type="ChEBI" id="CHEBI:132367"/>
        <dbReference type="ChEBI" id="CHEBI:132368"/>
        <dbReference type="EC" id="2.4.1.17"/>
    </reaction>
</comment>
<evidence type="ECO:0000256" key="10">
    <source>
        <dbReference type="RuleBase" id="RU003718"/>
    </source>
</evidence>
<name>A0A158R0T6_NIPBR</name>
<evidence type="ECO:0000256" key="8">
    <source>
        <dbReference type="ARBA" id="ARBA00023136"/>
    </source>
</evidence>
<dbReference type="InterPro" id="IPR035595">
    <property type="entry name" value="UDP_glycos_trans_CS"/>
</dbReference>
<dbReference type="GO" id="GO:0016020">
    <property type="term" value="C:membrane"/>
    <property type="evidence" value="ECO:0007669"/>
    <property type="project" value="UniProtKB-SubCell"/>
</dbReference>
<accession>A0A158R0T6</accession>
<keyword evidence="6" id="KW-0732">Signal</keyword>
<evidence type="ECO:0000256" key="11">
    <source>
        <dbReference type="RuleBase" id="RU362059"/>
    </source>
</evidence>
<evidence type="ECO:0000256" key="6">
    <source>
        <dbReference type="ARBA" id="ARBA00022729"/>
    </source>
</evidence>
<dbReference type="PANTHER" id="PTHR48043">
    <property type="entry name" value="EG:EG0003.4 PROTEIN-RELATED"/>
    <property type="match status" value="1"/>
</dbReference>
<evidence type="ECO:0000256" key="3">
    <source>
        <dbReference type="ARBA" id="ARBA00022676"/>
    </source>
</evidence>
<gene>
    <name evidence="12" type="ORF">NBR_LOCUS12524</name>
</gene>
<dbReference type="STRING" id="27835.A0A158R0T6"/>
<keyword evidence="8" id="KW-0472">Membrane</keyword>
<dbReference type="InterPro" id="IPR002213">
    <property type="entry name" value="UDP_glucos_trans"/>
</dbReference>
<protein>
    <recommendedName>
        <fullName evidence="11">UDP-glucuronosyltransferase</fullName>
        <ecNumber evidence="11">2.4.1.17</ecNumber>
    </recommendedName>
</protein>
<evidence type="ECO:0000313" key="12">
    <source>
        <dbReference type="EMBL" id="VDL76113.1"/>
    </source>
</evidence>
<keyword evidence="3 10" id="KW-0328">Glycosyltransferase</keyword>
<evidence type="ECO:0000313" key="14">
    <source>
        <dbReference type="WBParaSite" id="NBR_0001252301-mRNA-1"/>
    </source>
</evidence>
<organism evidence="14">
    <name type="scientific">Nippostrongylus brasiliensis</name>
    <name type="common">Rat hookworm</name>
    <dbReference type="NCBI Taxonomy" id="27835"/>
    <lineage>
        <taxon>Eukaryota</taxon>
        <taxon>Metazoa</taxon>
        <taxon>Ecdysozoa</taxon>
        <taxon>Nematoda</taxon>
        <taxon>Chromadorea</taxon>
        <taxon>Rhabditida</taxon>
        <taxon>Rhabditina</taxon>
        <taxon>Rhabditomorpha</taxon>
        <taxon>Strongyloidea</taxon>
        <taxon>Heligmosomidae</taxon>
        <taxon>Nippostrongylus</taxon>
    </lineage>
</organism>
<comment type="similarity">
    <text evidence="2 10">Belongs to the UDP-glycosyltransferase family.</text>
</comment>
<comment type="subcellular location">
    <subcellularLocation>
        <location evidence="1 11">Membrane</location>
        <topology evidence="1 11">Single-pass membrane protein</topology>
    </subcellularLocation>
</comment>
<keyword evidence="4 10" id="KW-0808">Transferase</keyword>
<evidence type="ECO:0000256" key="7">
    <source>
        <dbReference type="ARBA" id="ARBA00022989"/>
    </source>
</evidence>
<dbReference type="AlphaFoldDB" id="A0A158R0T6"/>
<keyword evidence="13" id="KW-1185">Reference proteome</keyword>
<dbReference type="PANTHER" id="PTHR48043:SF23">
    <property type="entry name" value="UDP-GLUCURONOSYLTRANSFERASE"/>
    <property type="match status" value="1"/>
</dbReference>
<proteinExistence type="inferred from homology"/>
<dbReference type="Gene3D" id="3.40.50.2000">
    <property type="entry name" value="Glycogen Phosphorylase B"/>
    <property type="match status" value="1"/>
</dbReference>
<evidence type="ECO:0000256" key="9">
    <source>
        <dbReference type="ARBA" id="ARBA00047475"/>
    </source>
</evidence>
<dbReference type="PROSITE" id="PS00375">
    <property type="entry name" value="UDPGT"/>
    <property type="match status" value="1"/>
</dbReference>
<dbReference type="WBParaSite" id="NBR_0001252301-mRNA-1">
    <property type="protein sequence ID" value="NBR_0001252301-mRNA-1"/>
    <property type="gene ID" value="NBR_0001252301"/>
</dbReference>